<evidence type="ECO:0000256" key="4">
    <source>
        <dbReference type="ARBA" id="ARBA00022679"/>
    </source>
</evidence>
<dbReference type="InterPro" id="IPR004507">
    <property type="entry name" value="UbiX-like"/>
</dbReference>
<comment type="similarity">
    <text evidence="5">Belongs to the UbiX/PAD1 family.</text>
</comment>
<comment type="caution">
    <text evidence="7">The sequence shown here is derived from an EMBL/GenBank/DDBJ whole genome shotgun (WGS) entry which is preliminary data.</text>
</comment>
<keyword evidence="4 5" id="KW-0808">Transferase</keyword>
<feature type="binding site" evidence="5">
    <location>
        <position position="35"/>
    </location>
    <ligand>
        <name>FMN</name>
        <dbReference type="ChEBI" id="CHEBI:58210"/>
    </ligand>
</feature>
<dbReference type="Pfam" id="PF02441">
    <property type="entry name" value="Flavoprotein"/>
    <property type="match status" value="1"/>
</dbReference>
<reference evidence="7" key="1">
    <citation type="journal article" date="2020" name="mSystems">
        <title>Genome- and Community-Level Interaction Insights into Carbon Utilization and Element Cycling Functions of Hydrothermarchaeota in Hydrothermal Sediment.</title>
        <authorList>
            <person name="Zhou Z."/>
            <person name="Liu Y."/>
            <person name="Xu W."/>
            <person name="Pan J."/>
            <person name="Luo Z.H."/>
            <person name="Li M."/>
        </authorList>
    </citation>
    <scope>NUCLEOTIDE SEQUENCE [LARGE SCALE GENOMIC DNA]</scope>
    <source>
        <strain evidence="7">HyVt-533</strain>
    </source>
</reference>
<feature type="binding site" evidence="5">
    <location>
        <position position="167"/>
    </location>
    <ligand>
        <name>dimethylallyl phosphate</name>
        <dbReference type="ChEBI" id="CHEBI:88052"/>
    </ligand>
</feature>
<dbReference type="Proteomes" id="UP000886101">
    <property type="component" value="Unassembled WGS sequence"/>
</dbReference>
<dbReference type="NCBIfam" id="TIGR00421">
    <property type="entry name" value="ubiX_pad"/>
    <property type="match status" value="1"/>
</dbReference>
<evidence type="ECO:0000313" key="7">
    <source>
        <dbReference type="EMBL" id="HHI98050.1"/>
    </source>
</evidence>
<dbReference type="EMBL" id="DROK01000276">
    <property type="protein sequence ID" value="HHI98050.1"/>
    <property type="molecule type" value="Genomic_DNA"/>
</dbReference>
<comment type="function">
    <text evidence="5">Flavin prenyltransferase that catalyzes the synthesis of the prenylated FMN cofactor (prenyl-FMN) for 4-hydroxy-3-polyprenylbenzoic acid decarboxylase UbiD. The prenyltransferase is metal-independent and links a dimethylallyl moiety from dimethylallyl monophosphate (DMAP) to the flavin N5 and C6 atoms of FMN.</text>
</comment>
<keyword evidence="2 5" id="KW-0285">Flavoprotein</keyword>
<protein>
    <recommendedName>
        <fullName evidence="5">Flavin prenyltransferase UbiX</fullName>
        <ecNumber evidence="5">2.5.1.129</ecNumber>
    </recommendedName>
</protein>
<accession>A0A7V5P1D0</accession>
<feature type="binding site" evidence="5">
    <location>
        <position position="121"/>
    </location>
    <ligand>
        <name>FMN</name>
        <dbReference type="ChEBI" id="CHEBI:58210"/>
    </ligand>
</feature>
<dbReference type="InterPro" id="IPR036551">
    <property type="entry name" value="Flavin_trans-like"/>
</dbReference>
<dbReference type="GO" id="GO:0106141">
    <property type="term" value="F:flavin prenyltransferase activity"/>
    <property type="evidence" value="ECO:0007669"/>
    <property type="project" value="UniProtKB-EC"/>
</dbReference>
<comment type="catalytic activity">
    <reaction evidence="5">
        <text>dimethylallyl phosphate + FMNH2 = prenylated FMNH2 + phosphate</text>
        <dbReference type="Rhea" id="RHEA:37743"/>
        <dbReference type="ChEBI" id="CHEBI:43474"/>
        <dbReference type="ChEBI" id="CHEBI:57618"/>
        <dbReference type="ChEBI" id="CHEBI:87467"/>
        <dbReference type="ChEBI" id="CHEBI:88052"/>
        <dbReference type="EC" id="2.5.1.129"/>
    </reaction>
</comment>
<keyword evidence="1 5" id="KW-0637">Prenyltransferase</keyword>
<organism evidence="7">
    <name type="scientific">Thermodesulfatator atlanticus</name>
    <dbReference type="NCBI Taxonomy" id="501497"/>
    <lineage>
        <taxon>Bacteria</taxon>
        <taxon>Pseudomonadati</taxon>
        <taxon>Thermodesulfobacteriota</taxon>
        <taxon>Thermodesulfobacteria</taxon>
        <taxon>Thermodesulfobacteriales</taxon>
        <taxon>Thermodesulfatatoraceae</taxon>
        <taxon>Thermodesulfatator</taxon>
    </lineage>
</organism>
<sequence>MRILVGITGASGSPYALSFLKLLKQKGVSVEVIVSEAAKKVFSLETGKDLEILSELSERLYHEDEIAAPPASGSALYHAMVIIPCTMGTLAAVAQGLAKNLITRAADVMLKERKPLVLVVRETPFNLIHLKNMVAATEAGAIIYPAMPAFYHRPQNLTEMVDFFAARLAEFLGLQIEELKRWRGLG</sequence>
<gene>
    <name evidence="5" type="primary">ubiX</name>
    <name evidence="7" type="ORF">ENJ96_09405</name>
</gene>
<keyword evidence="3 5" id="KW-0288">FMN</keyword>
<dbReference type="Gene3D" id="3.40.50.1950">
    <property type="entry name" value="Flavin prenyltransferase-like"/>
    <property type="match status" value="1"/>
</dbReference>
<feature type="binding site" evidence="5">
    <location>
        <begin position="9"/>
        <end position="11"/>
    </location>
    <ligand>
        <name>FMN</name>
        <dbReference type="ChEBI" id="CHEBI:58210"/>
    </ligand>
</feature>
<name>A0A7V5P1D0_9BACT</name>
<evidence type="ECO:0000256" key="5">
    <source>
        <dbReference type="HAMAP-Rule" id="MF_01984"/>
    </source>
</evidence>
<evidence type="ECO:0000259" key="6">
    <source>
        <dbReference type="Pfam" id="PF02441"/>
    </source>
</evidence>
<evidence type="ECO:0000256" key="1">
    <source>
        <dbReference type="ARBA" id="ARBA00022602"/>
    </source>
</evidence>
<feature type="binding site" evidence="5">
    <location>
        <begin position="86"/>
        <end position="89"/>
    </location>
    <ligand>
        <name>FMN</name>
        <dbReference type="ChEBI" id="CHEBI:58210"/>
    </ligand>
</feature>
<dbReference type="NCBIfam" id="NF004685">
    <property type="entry name" value="PRK06029.1"/>
    <property type="match status" value="1"/>
</dbReference>
<dbReference type="InterPro" id="IPR003382">
    <property type="entry name" value="Flavoprotein"/>
</dbReference>
<feature type="binding site" evidence="5">
    <location>
        <position position="151"/>
    </location>
    <ligand>
        <name>dimethylallyl phosphate</name>
        <dbReference type="ChEBI" id="CHEBI:88052"/>
    </ligand>
</feature>
<dbReference type="HAMAP" id="MF_01984">
    <property type="entry name" value="ubiX_pad"/>
    <property type="match status" value="1"/>
</dbReference>
<dbReference type="SUPFAM" id="SSF52507">
    <property type="entry name" value="Homo-oligomeric flavin-containing Cys decarboxylases, HFCD"/>
    <property type="match status" value="1"/>
</dbReference>
<comment type="caution">
    <text evidence="5">Lacks conserved residue(s) required for the propagation of feature annotation.</text>
</comment>
<dbReference type="EC" id="2.5.1.129" evidence="5"/>
<dbReference type="AlphaFoldDB" id="A0A7V5P1D0"/>
<proteinExistence type="inferred from homology"/>
<evidence type="ECO:0000256" key="3">
    <source>
        <dbReference type="ARBA" id="ARBA00022643"/>
    </source>
</evidence>
<feature type="domain" description="Flavoprotein" evidence="6">
    <location>
        <begin position="1"/>
        <end position="170"/>
    </location>
</feature>
<evidence type="ECO:0000256" key="2">
    <source>
        <dbReference type="ARBA" id="ARBA00022630"/>
    </source>
</evidence>